<reference evidence="7" key="1">
    <citation type="submission" date="2023-05" db="EMBL/GenBank/DDBJ databases">
        <title>Genome and transcriptome analyses reveal genes involved in the formation of fine ridges on petal epidermal cells in Hibiscus trionum.</title>
        <authorList>
            <person name="Koshimizu S."/>
            <person name="Masuda S."/>
            <person name="Ishii T."/>
            <person name="Shirasu K."/>
            <person name="Hoshino A."/>
            <person name="Arita M."/>
        </authorList>
    </citation>
    <scope>NUCLEOTIDE SEQUENCE</scope>
    <source>
        <strain evidence="7">Hamamatsu line</strain>
    </source>
</reference>
<dbReference type="EMBL" id="BSYR01000065">
    <property type="protein sequence ID" value="GMJ13627.1"/>
    <property type="molecule type" value="Genomic_DNA"/>
</dbReference>
<dbReference type="Pfam" id="PF18052">
    <property type="entry name" value="Rx_N"/>
    <property type="match status" value="1"/>
</dbReference>
<evidence type="ECO:0008006" key="9">
    <source>
        <dbReference type="Google" id="ProtNLM"/>
    </source>
</evidence>
<dbReference type="Gene3D" id="1.20.5.4130">
    <property type="match status" value="1"/>
</dbReference>
<dbReference type="Pfam" id="PF00931">
    <property type="entry name" value="NB-ARC"/>
    <property type="match status" value="1"/>
</dbReference>
<keyword evidence="1" id="KW-0677">Repeat</keyword>
<dbReference type="Gene3D" id="1.10.8.430">
    <property type="entry name" value="Helical domain of apoptotic protease-activating factors"/>
    <property type="match status" value="1"/>
</dbReference>
<dbReference type="SUPFAM" id="SSF52540">
    <property type="entry name" value="P-loop containing nucleoside triphosphate hydrolases"/>
    <property type="match status" value="1"/>
</dbReference>
<name>A0A9W7JED1_HIBTR</name>
<evidence type="ECO:0000313" key="7">
    <source>
        <dbReference type="EMBL" id="GMJ13627.1"/>
    </source>
</evidence>
<dbReference type="Proteomes" id="UP001165190">
    <property type="component" value="Unassembled WGS sequence"/>
</dbReference>
<dbReference type="OrthoDB" id="1708560at2759"/>
<evidence type="ECO:0000256" key="4">
    <source>
        <dbReference type="ARBA" id="ARBA00022840"/>
    </source>
</evidence>
<gene>
    <name evidence="7" type="ORF">HRI_005031900</name>
</gene>
<dbReference type="AlphaFoldDB" id="A0A9W7JED1"/>
<evidence type="ECO:0000313" key="8">
    <source>
        <dbReference type="Proteomes" id="UP001165190"/>
    </source>
</evidence>
<comment type="caution">
    <text evidence="7">The sequence shown here is derived from an EMBL/GenBank/DDBJ whole genome shotgun (WGS) entry which is preliminary data.</text>
</comment>
<accession>A0A9W7JED1</accession>
<dbReference type="PANTHER" id="PTHR36766:SF47">
    <property type="entry name" value="NB-ARC DOMAIN-CONTAINING PROTEIN"/>
    <property type="match status" value="1"/>
</dbReference>
<keyword evidence="3" id="KW-0611">Plant defense</keyword>
<dbReference type="GO" id="GO:0043531">
    <property type="term" value="F:ADP binding"/>
    <property type="evidence" value="ECO:0007669"/>
    <property type="project" value="InterPro"/>
</dbReference>
<keyword evidence="8" id="KW-1185">Reference proteome</keyword>
<dbReference type="PRINTS" id="PR00364">
    <property type="entry name" value="DISEASERSIST"/>
</dbReference>
<dbReference type="InterPro" id="IPR002182">
    <property type="entry name" value="NB-ARC"/>
</dbReference>
<keyword evidence="2" id="KW-0547">Nucleotide-binding</keyword>
<dbReference type="InterPro" id="IPR027417">
    <property type="entry name" value="P-loop_NTPase"/>
</dbReference>
<dbReference type="Gene3D" id="3.40.50.300">
    <property type="entry name" value="P-loop containing nucleotide triphosphate hydrolases"/>
    <property type="match status" value="1"/>
</dbReference>
<protein>
    <recommendedName>
        <fullName evidence="9">Disease resistance protein RGA3</fullName>
    </recommendedName>
</protein>
<evidence type="ECO:0000259" key="6">
    <source>
        <dbReference type="Pfam" id="PF18052"/>
    </source>
</evidence>
<evidence type="ECO:0000259" key="5">
    <source>
        <dbReference type="Pfam" id="PF00931"/>
    </source>
</evidence>
<proteinExistence type="predicted"/>
<dbReference type="PANTHER" id="PTHR36766">
    <property type="entry name" value="PLANT BROAD-SPECTRUM MILDEW RESISTANCE PROTEIN RPW8"/>
    <property type="match status" value="1"/>
</dbReference>
<evidence type="ECO:0000256" key="1">
    <source>
        <dbReference type="ARBA" id="ARBA00022737"/>
    </source>
</evidence>
<dbReference type="GO" id="GO:0006952">
    <property type="term" value="P:defense response"/>
    <property type="evidence" value="ECO:0007669"/>
    <property type="project" value="UniProtKB-KW"/>
</dbReference>
<keyword evidence="4" id="KW-0067">ATP-binding</keyword>
<evidence type="ECO:0000256" key="2">
    <source>
        <dbReference type="ARBA" id="ARBA00022741"/>
    </source>
</evidence>
<dbReference type="CDD" id="cd14798">
    <property type="entry name" value="RX-CC_like"/>
    <property type="match status" value="1"/>
</dbReference>
<sequence length="388" mass="43590">MADALVSALVSTILNNLDSLFRELVGLAGSLETELESLHRTFTTIQAVLHDAEQKQWKSEAIKNWLGELEQAAYDMEDVLDDFKSEAWGRGSKVSTFFSLQNPLLFRLDMARRVKTAREKVDAIAEVRSKFHLEVGVVGEAGIERNNDRETSSLVKESQVFGRALEKGEMVSMILRNVSHHDDLSVYGICGMGGLGKTTIAQLVYHYENIAKSFDLRVWVCVSDDFDVKKLTEAIVKSIDGKSCDIQELDTLQRRLVEKLVGKQFFIVLDDVWNGCLDKWDRLNQALQSGGRGSTVIVTTQLEKIALMMATVPFHRLGCLTDDDSWSLFKQKAFGMGTNEGNASLEMIVRQIMWRCGGVPLAIKAIGSMLRFKSQESRFARYFPKIMS</sequence>
<feature type="domain" description="Disease resistance N-terminal" evidence="6">
    <location>
        <begin position="10"/>
        <end position="89"/>
    </location>
</feature>
<feature type="domain" description="NB-ARC" evidence="5">
    <location>
        <begin position="169"/>
        <end position="336"/>
    </location>
</feature>
<evidence type="ECO:0000256" key="3">
    <source>
        <dbReference type="ARBA" id="ARBA00022821"/>
    </source>
</evidence>
<dbReference type="InterPro" id="IPR041118">
    <property type="entry name" value="Rx_N"/>
</dbReference>
<organism evidence="7 8">
    <name type="scientific">Hibiscus trionum</name>
    <name type="common">Flower of an hour</name>
    <dbReference type="NCBI Taxonomy" id="183268"/>
    <lineage>
        <taxon>Eukaryota</taxon>
        <taxon>Viridiplantae</taxon>
        <taxon>Streptophyta</taxon>
        <taxon>Embryophyta</taxon>
        <taxon>Tracheophyta</taxon>
        <taxon>Spermatophyta</taxon>
        <taxon>Magnoliopsida</taxon>
        <taxon>eudicotyledons</taxon>
        <taxon>Gunneridae</taxon>
        <taxon>Pentapetalae</taxon>
        <taxon>rosids</taxon>
        <taxon>malvids</taxon>
        <taxon>Malvales</taxon>
        <taxon>Malvaceae</taxon>
        <taxon>Malvoideae</taxon>
        <taxon>Hibiscus</taxon>
    </lineage>
</organism>
<dbReference type="InterPro" id="IPR042197">
    <property type="entry name" value="Apaf_helical"/>
</dbReference>
<dbReference type="InterPro" id="IPR038005">
    <property type="entry name" value="RX-like_CC"/>
</dbReference>
<dbReference type="GO" id="GO:0005524">
    <property type="term" value="F:ATP binding"/>
    <property type="evidence" value="ECO:0007669"/>
    <property type="project" value="UniProtKB-KW"/>
</dbReference>